<evidence type="ECO:0000313" key="1">
    <source>
        <dbReference type="EMBL" id="KAK6224381.1"/>
    </source>
</evidence>
<gene>
    <name evidence="1" type="ORF">QIS74_02708</name>
</gene>
<dbReference type="Proteomes" id="UP001327957">
    <property type="component" value="Unassembled WGS sequence"/>
</dbReference>
<name>A0AAV9TP44_9PEZI</name>
<dbReference type="AlphaFoldDB" id="A0AAV9TP44"/>
<proteinExistence type="predicted"/>
<keyword evidence="2" id="KW-1185">Reference proteome</keyword>
<dbReference type="EMBL" id="JASAOK010000012">
    <property type="protein sequence ID" value="KAK6224381.1"/>
    <property type="molecule type" value="Genomic_DNA"/>
</dbReference>
<comment type="caution">
    <text evidence="1">The sequence shown here is derived from an EMBL/GenBank/DDBJ whole genome shotgun (WGS) entry which is preliminary data.</text>
</comment>
<organism evidence="1 2">
    <name type="scientific">Colletotrichum tabaci</name>
    <dbReference type="NCBI Taxonomy" id="1209068"/>
    <lineage>
        <taxon>Eukaryota</taxon>
        <taxon>Fungi</taxon>
        <taxon>Dikarya</taxon>
        <taxon>Ascomycota</taxon>
        <taxon>Pezizomycotina</taxon>
        <taxon>Sordariomycetes</taxon>
        <taxon>Hypocreomycetidae</taxon>
        <taxon>Glomerellales</taxon>
        <taxon>Glomerellaceae</taxon>
        <taxon>Colletotrichum</taxon>
        <taxon>Colletotrichum destructivum species complex</taxon>
    </lineage>
</organism>
<accession>A0AAV9TP44</accession>
<protein>
    <submittedName>
        <fullName evidence="1">Uncharacterized protein</fullName>
    </submittedName>
</protein>
<sequence length="366" mass="39699">MSSNISCPDASTLPPFDSLSGLPRNVSVGFVPVGRNGSHEAMSSCCSPEAVNVASDCYYWCELPTEGLNGFASCLVRRGMADGIIESMLSLRPICLLAALALSGTVGAEPFNAFDGPGFPACHDVAASLVRDAAAAGRKVRASGKTYMWYDTMCSDDQGTVIIRTEGVNGISGFDLAAGTRELSRLVRNDGDDEWLSASTSLGLLSVIVRTKFKIYPDSKVYDILDGDIYGMIASYATANLWREFHHRYYDLVPTNASAQEGFQNTFSATDLEGMAARTLLDSGRYLATSNMLEFPSFRPTVGDHTRFNEPFWSSSTSSLAAPHWTKNTREVFAQAVKYIDPDAVREQFNPKGIFRSVIGEAIGVY</sequence>
<reference evidence="1 2" key="1">
    <citation type="submission" date="2023-04" db="EMBL/GenBank/DDBJ databases">
        <title>Colletotrichum tabacum stain YC1 causing leaf anthracnose on Nicotiana tabacum(L.) cv.</title>
        <authorList>
            <person name="Ji Z."/>
            <person name="Wang M."/>
            <person name="Zhang J."/>
            <person name="Wang N."/>
            <person name="Zhou Z."/>
        </authorList>
    </citation>
    <scope>NUCLEOTIDE SEQUENCE [LARGE SCALE GENOMIC DNA]</scope>
    <source>
        <strain evidence="1 2">YC1</strain>
    </source>
</reference>
<evidence type="ECO:0000313" key="2">
    <source>
        <dbReference type="Proteomes" id="UP001327957"/>
    </source>
</evidence>